<proteinExistence type="predicted"/>
<dbReference type="KEGG" id="kfl:Kfla_4462"/>
<evidence type="ECO:0000256" key="2">
    <source>
        <dbReference type="SAM" id="Phobius"/>
    </source>
</evidence>
<protein>
    <recommendedName>
        <fullName evidence="3">Knr4/Smi1-like domain-containing protein</fullName>
    </recommendedName>
</protein>
<gene>
    <name evidence="4" type="ordered locus">Kfla_4462</name>
</gene>
<organism evidence="4 5">
    <name type="scientific">Kribbella flavida (strain DSM 17836 / JCM 10339 / NBRC 14399)</name>
    <dbReference type="NCBI Taxonomy" id="479435"/>
    <lineage>
        <taxon>Bacteria</taxon>
        <taxon>Bacillati</taxon>
        <taxon>Actinomycetota</taxon>
        <taxon>Actinomycetes</taxon>
        <taxon>Propionibacteriales</taxon>
        <taxon>Kribbellaceae</taxon>
        <taxon>Kribbella</taxon>
    </lineage>
</organism>
<dbReference type="RefSeq" id="WP_012922046.1">
    <property type="nucleotide sequence ID" value="NC_013729.1"/>
</dbReference>
<dbReference type="InterPro" id="IPR018958">
    <property type="entry name" value="Knr4/Smi1-like_dom"/>
</dbReference>
<keyword evidence="2" id="KW-0472">Membrane</keyword>
<dbReference type="Gene3D" id="3.40.1580.10">
    <property type="entry name" value="SMI1/KNR4-like"/>
    <property type="match status" value="1"/>
</dbReference>
<feature type="region of interest" description="Disordered" evidence="1">
    <location>
        <begin position="289"/>
        <end position="325"/>
    </location>
</feature>
<dbReference type="SMART" id="SM00860">
    <property type="entry name" value="SMI1_KNR4"/>
    <property type="match status" value="1"/>
</dbReference>
<feature type="domain" description="Knr4/Smi1-like" evidence="3">
    <location>
        <begin position="40"/>
        <end position="178"/>
    </location>
</feature>
<keyword evidence="2" id="KW-0812">Transmembrane</keyword>
<name>D2PWM3_KRIFD</name>
<evidence type="ECO:0000256" key="1">
    <source>
        <dbReference type="SAM" id="MobiDB-lite"/>
    </source>
</evidence>
<keyword evidence="5" id="KW-1185">Reference proteome</keyword>
<sequence length="505" mass="55706">MRALDERIARLRRKLAAVPKVASLIAGGHGSAEALELRRPVSEQWLTTLEAQWHIRLPAAYRAFLREVGEAGAGPYHGLLPTYQWDDLDEIEPARPFPVGPDHRYAGEDWWREFGWQDEGEAVWPGMLTVGHLGCGDLVGLVVTGPAAGRVVYTSDAGPPYFPPYADFVAWYEGWLDEVICGVLTGAWFGRWPVRPDEMVREVVDAGIDPVRRARIALQLSNLEGGDEPPDRVLPALTRATADEAAVVRAAALCSLGRRADQQAAVAEAVAGEQNPWVAEIARLSLGTGSASSSSREAGAEARVRRDEPKVRPVRQSASQGDDRRWADADRIVETAYRAVRPAARRLRLRMQLQQYTGYEFVEIAGVTPVSEDTYLVTKVITTPDADYPTVRRFDPVTPGYTWHLRRTTELGDDTVAEAATIALSVNDRGVAQLRCGDQVRPATGRDWTELATTVLEPWSSRTRHGLFGFLRILLAPLPIAMVMLYVFWPVVLIGGIAFLLTRCG</sequence>
<dbReference type="AlphaFoldDB" id="D2PWM3"/>
<feature type="compositionally biased region" description="Basic and acidic residues" evidence="1">
    <location>
        <begin position="298"/>
        <end position="311"/>
    </location>
</feature>
<dbReference type="eggNOG" id="COG0457">
    <property type="taxonomic scope" value="Bacteria"/>
</dbReference>
<dbReference type="Proteomes" id="UP000007967">
    <property type="component" value="Chromosome"/>
</dbReference>
<evidence type="ECO:0000259" key="3">
    <source>
        <dbReference type="SMART" id="SM00860"/>
    </source>
</evidence>
<dbReference type="STRING" id="479435.Kfla_4462"/>
<dbReference type="Pfam" id="PF09346">
    <property type="entry name" value="SMI1_KNR4"/>
    <property type="match status" value="1"/>
</dbReference>
<dbReference type="SUPFAM" id="SSF160631">
    <property type="entry name" value="SMI1/KNR4-like"/>
    <property type="match status" value="1"/>
</dbReference>
<dbReference type="EMBL" id="CP001736">
    <property type="protein sequence ID" value="ADB33492.1"/>
    <property type="molecule type" value="Genomic_DNA"/>
</dbReference>
<reference evidence="5" key="1">
    <citation type="submission" date="2009-09" db="EMBL/GenBank/DDBJ databases">
        <title>The complete genome of Kribbella flavida DSM 17836.</title>
        <authorList>
            <consortium name="US DOE Joint Genome Institute (JGI-PGF)"/>
            <person name="Lucas S."/>
            <person name="Copeland A."/>
            <person name="Lapidus A."/>
            <person name="Glavina del Rio T."/>
            <person name="Dalin E."/>
            <person name="Tice H."/>
            <person name="Bruce D."/>
            <person name="Goodwin L."/>
            <person name="Pitluck S."/>
            <person name="Kyrpides N."/>
            <person name="Mavromatis K."/>
            <person name="Ivanova N."/>
            <person name="Saunders E."/>
            <person name="Brettin T."/>
            <person name="Detter J.C."/>
            <person name="Han C."/>
            <person name="Larimer F."/>
            <person name="Land M."/>
            <person name="Hauser L."/>
            <person name="Markowitz V."/>
            <person name="Cheng J.-F."/>
            <person name="Hugenholtz P."/>
            <person name="Woyke T."/>
            <person name="Wu D."/>
            <person name="Pukall R."/>
            <person name="Klenk H.-P."/>
            <person name="Eisen J.A."/>
        </authorList>
    </citation>
    <scope>NUCLEOTIDE SEQUENCE [LARGE SCALE GENOMIC DNA]</scope>
    <source>
        <strain evidence="5">DSM 17836 / JCM 10339 / NBRC 14399</strain>
    </source>
</reference>
<accession>D2PWM3</accession>
<keyword evidence="2" id="KW-1133">Transmembrane helix</keyword>
<dbReference type="InterPro" id="IPR037883">
    <property type="entry name" value="Knr4/Smi1-like_sf"/>
</dbReference>
<feature type="transmembrane region" description="Helical" evidence="2">
    <location>
        <begin position="480"/>
        <end position="501"/>
    </location>
</feature>
<dbReference type="OrthoDB" id="1190024at2"/>
<evidence type="ECO:0000313" key="5">
    <source>
        <dbReference type="Proteomes" id="UP000007967"/>
    </source>
</evidence>
<dbReference type="HOGENOM" id="CLU_539438_0_0_11"/>
<evidence type="ECO:0000313" key="4">
    <source>
        <dbReference type="EMBL" id="ADB33492.1"/>
    </source>
</evidence>
<reference evidence="4 5" key="2">
    <citation type="journal article" date="2010" name="Stand. Genomic Sci.">
        <title>Complete genome sequence of Kribbella flavida type strain (IFO 14399).</title>
        <authorList>
            <person name="Pukall R."/>
            <person name="Lapidus A."/>
            <person name="Glavina Del Rio T."/>
            <person name="Copeland A."/>
            <person name="Tice H."/>
            <person name="Cheng J.-F."/>
            <person name="Lucas S."/>
            <person name="Chen F."/>
            <person name="Nolan M."/>
            <person name="LaButti K."/>
            <person name="Pati A."/>
            <person name="Ivanova N."/>
            <person name="Mavrommatis K."/>
            <person name="Mikhailova N."/>
            <person name="Pitluck S."/>
            <person name="Bruce D."/>
            <person name="Goodwin L."/>
            <person name="Land M."/>
            <person name="Hauser L."/>
            <person name="Chang Y.-J."/>
            <person name="Jeffries C.D."/>
            <person name="Chen A."/>
            <person name="Palaniappan K."/>
            <person name="Chain P."/>
            <person name="Rohde M."/>
            <person name="Goeker M."/>
            <person name="Bristow J."/>
            <person name="Eisen J.A."/>
            <person name="Markowitz V."/>
            <person name="Hugenholtz P."/>
            <person name="Kyrpides N.C."/>
            <person name="Klenk H.-P."/>
            <person name="Brettin T."/>
        </authorList>
    </citation>
    <scope>NUCLEOTIDE SEQUENCE [LARGE SCALE GENOMIC DNA]</scope>
    <source>
        <strain evidence="5">DSM 17836 / JCM 10339 / NBRC 14399</strain>
    </source>
</reference>